<evidence type="ECO:0000256" key="2">
    <source>
        <dbReference type="ARBA" id="ARBA00022723"/>
    </source>
</evidence>
<keyword evidence="2" id="KW-0479">Metal-binding</keyword>
<dbReference type="Gene3D" id="3.40.366.30">
    <property type="entry name" value="50S ribosomal protein L16 arginine hydroxylase, Chain A, Domain 2"/>
    <property type="match status" value="1"/>
</dbReference>
<comment type="cofactor">
    <cofactor evidence="1">
        <name>Fe(2+)</name>
        <dbReference type="ChEBI" id="CHEBI:29033"/>
    </cofactor>
</comment>
<dbReference type="Gene3D" id="2.60.120.650">
    <property type="entry name" value="Cupin"/>
    <property type="match status" value="1"/>
</dbReference>
<dbReference type="PROSITE" id="PS51184">
    <property type="entry name" value="JMJC"/>
    <property type="match status" value="1"/>
</dbReference>
<evidence type="ECO:0000256" key="3">
    <source>
        <dbReference type="ARBA" id="ARBA00022964"/>
    </source>
</evidence>
<dbReference type="PANTHER" id="PTHR13096">
    <property type="entry name" value="MINA53 MYC INDUCED NUCLEAR ANTIGEN"/>
    <property type="match status" value="1"/>
</dbReference>
<keyword evidence="3" id="KW-0223">Dioxygenase</keyword>
<dbReference type="InterPro" id="IPR003347">
    <property type="entry name" value="JmjC_dom"/>
</dbReference>
<organism evidence="7 8">
    <name type="scientific">Marinomonas phaeophyticola</name>
    <dbReference type="NCBI Taxonomy" id="3004091"/>
    <lineage>
        <taxon>Bacteria</taxon>
        <taxon>Pseudomonadati</taxon>
        <taxon>Pseudomonadota</taxon>
        <taxon>Gammaproteobacteria</taxon>
        <taxon>Oceanospirillales</taxon>
        <taxon>Oceanospirillaceae</taxon>
        <taxon>Marinomonas</taxon>
    </lineage>
</organism>
<feature type="domain" description="JmjC" evidence="6">
    <location>
        <begin position="102"/>
        <end position="233"/>
    </location>
</feature>
<evidence type="ECO:0000313" key="7">
    <source>
        <dbReference type="EMBL" id="MCZ2723206.1"/>
    </source>
</evidence>
<dbReference type="InterPro" id="IPR046799">
    <property type="entry name" value="ROXA-like_wH"/>
</dbReference>
<sequence>MSTLDSPISILGGMTIRTFMEEYWQQKPLVIRGGLVNFPLPLEADELAGLSMEEEVESRIVIEHGKTPWELKQGPFSEDTFTNLPETEWTLLVQAVDHWVPEVQELKERFHFLPSWRLDDVMVSYATEGGSVGPHFDQYDVFLVQVAGARHWQVLSPSQYKDTPIKDIELHILSEFTPDDTQEYELQAGDILYLPPNFAHNGRALDNDCMTYSVGFRAPSIQDALTGMHDQLIEEADEKKRFAAPGVFKDLHHAAIDTSDIHYLHAELCKLLDQPEKLLDWLGQNMSDVKYPEFQKILSEEETNQTLNQAKNGASFFRPGDARICYAESFTDSQKIKLFCNGDHLLIDKSLESFIQALCDQVEFDFTELDFNQHPDIEPMLKFLFQAQGLVELIENED</sequence>
<evidence type="ECO:0000256" key="5">
    <source>
        <dbReference type="ARBA" id="ARBA00023004"/>
    </source>
</evidence>
<name>A0ABT4JYA7_9GAMM</name>
<dbReference type="Pfam" id="PF08007">
    <property type="entry name" value="JmjC_2"/>
    <property type="match status" value="1"/>
</dbReference>
<evidence type="ECO:0000256" key="1">
    <source>
        <dbReference type="ARBA" id="ARBA00001954"/>
    </source>
</evidence>
<dbReference type="RefSeq" id="WP_269127299.1">
    <property type="nucleotide sequence ID" value="NZ_JAPUBN010000020.1"/>
</dbReference>
<evidence type="ECO:0000256" key="4">
    <source>
        <dbReference type="ARBA" id="ARBA00023002"/>
    </source>
</evidence>
<dbReference type="PANTHER" id="PTHR13096:SF8">
    <property type="entry name" value="RIBOSOMAL OXYGENASE 1"/>
    <property type="match status" value="1"/>
</dbReference>
<protein>
    <submittedName>
        <fullName evidence="7">Cupin domain-containing protein</fullName>
    </submittedName>
</protein>
<accession>A0ABT4JYA7</accession>
<comment type="caution">
    <text evidence="7">The sequence shown here is derived from an EMBL/GenBank/DDBJ whole genome shotgun (WGS) entry which is preliminary data.</text>
</comment>
<dbReference type="InterPro" id="IPR039994">
    <property type="entry name" value="NO66-like"/>
</dbReference>
<keyword evidence="4" id="KW-0560">Oxidoreductase</keyword>
<proteinExistence type="predicted"/>
<evidence type="ECO:0000313" key="8">
    <source>
        <dbReference type="Proteomes" id="UP001149719"/>
    </source>
</evidence>
<dbReference type="SUPFAM" id="SSF51197">
    <property type="entry name" value="Clavaminate synthase-like"/>
    <property type="match status" value="1"/>
</dbReference>
<dbReference type="Proteomes" id="UP001149719">
    <property type="component" value="Unassembled WGS sequence"/>
</dbReference>
<evidence type="ECO:0000259" key="6">
    <source>
        <dbReference type="PROSITE" id="PS51184"/>
    </source>
</evidence>
<dbReference type="Pfam" id="PF20514">
    <property type="entry name" value="WHD_ROXA"/>
    <property type="match status" value="1"/>
</dbReference>
<dbReference type="EMBL" id="JAPUBN010000020">
    <property type="protein sequence ID" value="MCZ2723206.1"/>
    <property type="molecule type" value="Genomic_DNA"/>
</dbReference>
<gene>
    <name evidence="7" type="ORF">O1D97_16700</name>
</gene>
<reference evidence="7" key="1">
    <citation type="submission" date="2022-12" db="EMBL/GenBank/DDBJ databases">
        <title>Marinomonas 15G1-11 sp. nov, isolated from marine algae.</title>
        <authorList>
            <person name="Butt M."/>
            <person name="Choi D.G."/>
            <person name="Kim J.M."/>
            <person name="Lee J.K."/>
            <person name="Baek J.H."/>
            <person name="Jeon C.O."/>
        </authorList>
    </citation>
    <scope>NUCLEOTIDE SEQUENCE</scope>
    <source>
        <strain evidence="7">15G1-11</strain>
    </source>
</reference>
<keyword evidence="8" id="KW-1185">Reference proteome</keyword>
<keyword evidence="5" id="KW-0408">Iron</keyword>
<dbReference type="SMART" id="SM00558">
    <property type="entry name" value="JmjC"/>
    <property type="match status" value="1"/>
</dbReference>